<proteinExistence type="predicted"/>
<organism evidence="2 4">
    <name type="scientific">Pseudodesulfovibrio indicus</name>
    <dbReference type="NCBI Taxonomy" id="1716143"/>
    <lineage>
        <taxon>Bacteria</taxon>
        <taxon>Pseudomonadati</taxon>
        <taxon>Thermodesulfobacteriota</taxon>
        <taxon>Desulfovibrionia</taxon>
        <taxon>Desulfovibrionales</taxon>
        <taxon>Desulfovibrionaceae</taxon>
    </lineage>
</organism>
<dbReference type="KEGG" id="dej:AWY79_07190"/>
<gene>
    <name evidence="1" type="ORF">AWY79_07190</name>
    <name evidence="2" type="ORF">EDC59_101303</name>
</gene>
<dbReference type="EMBL" id="CP014206">
    <property type="protein sequence ID" value="AMK10908.1"/>
    <property type="molecule type" value="Genomic_DNA"/>
</dbReference>
<dbReference type="Proteomes" id="UP000055611">
    <property type="component" value="Chromosome"/>
</dbReference>
<protein>
    <submittedName>
        <fullName evidence="2">Uncharacterized protein</fullName>
    </submittedName>
</protein>
<evidence type="ECO:0000313" key="1">
    <source>
        <dbReference type="EMBL" id="AMK10908.1"/>
    </source>
</evidence>
<evidence type="ECO:0000313" key="2">
    <source>
        <dbReference type="EMBL" id="TDT91900.1"/>
    </source>
</evidence>
<dbReference type="AlphaFoldDB" id="A0A126QML3"/>
<evidence type="ECO:0000313" key="4">
    <source>
        <dbReference type="Proteomes" id="UP000295506"/>
    </source>
</evidence>
<sequence>MGKWFYTGLAALALAAVYFGVVTLRAGNDELFFGFRDGKSAAVEAGSTVGDAPAKVKSDEK</sequence>
<reference evidence="2 4" key="2">
    <citation type="submission" date="2019-03" db="EMBL/GenBank/DDBJ databases">
        <title>Genomic Encyclopedia of Type Strains, Phase IV (KMG-IV): sequencing the most valuable type-strain genomes for metagenomic binning, comparative biology and taxonomic classification.</title>
        <authorList>
            <person name="Goeker M."/>
        </authorList>
    </citation>
    <scope>NUCLEOTIDE SEQUENCE [LARGE SCALE GENOMIC DNA]</scope>
    <source>
        <strain evidence="2 4">DSM 101483</strain>
    </source>
</reference>
<name>A0A126QML3_9BACT</name>
<dbReference type="EMBL" id="SOBK01000001">
    <property type="protein sequence ID" value="TDT91900.1"/>
    <property type="molecule type" value="Genomic_DNA"/>
</dbReference>
<reference evidence="1 3" key="1">
    <citation type="journal article" date="2016" name="Front. Microbiol.">
        <title>Genome Sequence of the Piezophilic, Mesophilic Sulfate-Reducing Bacterium Desulfovibrio indicus J2T.</title>
        <authorList>
            <person name="Cao J."/>
            <person name="Maignien L."/>
            <person name="Shao Z."/>
            <person name="Alain K."/>
            <person name="Jebbar M."/>
        </authorList>
    </citation>
    <scope>NUCLEOTIDE SEQUENCE [LARGE SCALE GENOMIC DNA]</scope>
    <source>
        <strain evidence="1 3">J2</strain>
    </source>
</reference>
<dbReference type="RefSeq" id="WP_066801991.1">
    <property type="nucleotide sequence ID" value="NZ_CP014206.1"/>
</dbReference>
<dbReference type="Proteomes" id="UP000295506">
    <property type="component" value="Unassembled WGS sequence"/>
</dbReference>
<accession>A0A126QML3</accession>
<keyword evidence="3" id="KW-1185">Reference proteome</keyword>
<evidence type="ECO:0000313" key="3">
    <source>
        <dbReference type="Proteomes" id="UP000055611"/>
    </source>
</evidence>